<gene>
    <name evidence="2" type="ORF">HHT355_0820</name>
</gene>
<accession>A0A0H5SUQ1</accession>
<name>A0A0H5SUQ1_HERHM</name>
<protein>
    <submittedName>
        <fullName evidence="2">Putative membrane protein</fullName>
    </submittedName>
</protein>
<sequence length="134" mass="15530">MNYNYLLIPLSIVLIIILLYLLWINGYLIISRKTAVLFVGLLRKKGRCKVKFKSCNGNVKRVIKINESKNYIFNLNTNISKGNVTAEIKDKNKRSLLQLDKSNQNATLNLNENERYYLILSFENADGELELTWS</sequence>
<evidence type="ECO:0000313" key="3">
    <source>
        <dbReference type="Proteomes" id="UP000236497"/>
    </source>
</evidence>
<evidence type="ECO:0000256" key="1">
    <source>
        <dbReference type="SAM" id="Phobius"/>
    </source>
</evidence>
<organism evidence="2 3">
    <name type="scientific">Herbinix hemicellulosilytica</name>
    <dbReference type="NCBI Taxonomy" id="1564487"/>
    <lineage>
        <taxon>Bacteria</taxon>
        <taxon>Bacillati</taxon>
        <taxon>Bacillota</taxon>
        <taxon>Clostridia</taxon>
        <taxon>Lachnospirales</taxon>
        <taxon>Lachnospiraceae</taxon>
        <taxon>Herbinix</taxon>
    </lineage>
</organism>
<dbReference type="AlphaFoldDB" id="A0A0H5SUQ1"/>
<keyword evidence="1" id="KW-0472">Membrane</keyword>
<evidence type="ECO:0000313" key="2">
    <source>
        <dbReference type="EMBL" id="CRZ34023.1"/>
    </source>
</evidence>
<dbReference type="RefSeq" id="WP_103202145.1">
    <property type="nucleotide sequence ID" value="NZ_CVTD020000010.1"/>
</dbReference>
<feature type="transmembrane region" description="Helical" evidence="1">
    <location>
        <begin position="6"/>
        <end position="30"/>
    </location>
</feature>
<keyword evidence="3" id="KW-1185">Reference proteome</keyword>
<keyword evidence="1" id="KW-1133">Transmembrane helix</keyword>
<proteinExistence type="predicted"/>
<keyword evidence="1" id="KW-0812">Transmembrane</keyword>
<dbReference type="EMBL" id="CVTD020000010">
    <property type="protein sequence ID" value="CRZ34023.1"/>
    <property type="molecule type" value="Genomic_DNA"/>
</dbReference>
<reference evidence="2 3" key="1">
    <citation type="submission" date="2015-06" db="EMBL/GenBank/DDBJ databases">
        <authorList>
            <person name="Wibberg Daniel"/>
        </authorList>
    </citation>
    <scope>NUCLEOTIDE SEQUENCE [LARGE SCALE GENOMIC DNA]</scope>
    <source>
        <strain evidence="2 3">T3/55T</strain>
    </source>
</reference>
<dbReference type="Proteomes" id="UP000236497">
    <property type="component" value="Unassembled WGS sequence"/>
</dbReference>
<dbReference type="OrthoDB" id="2088238at2"/>